<dbReference type="AlphaFoldDB" id="A0A127FCK4"/>
<dbReference type="SMART" id="SM00382">
    <property type="entry name" value="AAA"/>
    <property type="match status" value="1"/>
</dbReference>
<dbReference type="InterPro" id="IPR051162">
    <property type="entry name" value="T4SS_component"/>
</dbReference>
<dbReference type="KEGG" id="sdf:ACG33_09875"/>
<dbReference type="Pfam" id="PF19044">
    <property type="entry name" value="P-loop_TraG"/>
    <property type="match status" value="1"/>
</dbReference>
<dbReference type="PANTHER" id="PTHR30121:SF12">
    <property type="entry name" value="TYPE IV SECRETION SYSTEM PROTEIN CAGE"/>
    <property type="match status" value="1"/>
</dbReference>
<evidence type="ECO:0000313" key="6">
    <source>
        <dbReference type="Proteomes" id="UP000070250"/>
    </source>
</evidence>
<reference evidence="5 6" key="1">
    <citation type="submission" date="2015-06" db="EMBL/GenBank/DDBJ databases">
        <title>A Comprehensive Approach to Explore the Metabolic and Phylogenetic Diversity of Bacterial Steroid Degradation in the Environment: Testosterone as an Example.</title>
        <authorList>
            <person name="Yang F.-C."/>
            <person name="Chen Y.-L."/>
            <person name="Yu C.-P."/>
            <person name="Tang S.-L."/>
            <person name="Wang P.-H."/>
            <person name="Ismail W."/>
            <person name="Wang C.-H."/>
            <person name="Yang C.-Y."/>
            <person name="Chiang Y.-R."/>
        </authorList>
    </citation>
    <scope>NUCLEOTIDE SEQUENCE [LARGE SCALE GENOMIC DNA]</scope>
    <source>
        <strain evidence="5 6">DSM 18526</strain>
    </source>
</reference>
<comment type="similarity">
    <text evidence="1">Belongs to the TrbE/VirB4 family.</text>
</comment>
<evidence type="ECO:0000256" key="2">
    <source>
        <dbReference type="ARBA" id="ARBA00022741"/>
    </source>
</evidence>
<evidence type="ECO:0000313" key="5">
    <source>
        <dbReference type="EMBL" id="AMN47400.1"/>
    </source>
</evidence>
<accession>A0A127FCK4</accession>
<sequence length="862" mass="95258">MLRAARKTAWRRERMAAERIPFSAHVSEHVLRTSFGDYLQAFRIGGASFESADDEQINAWHERLNVLWRNIASPQVALWTHVIRRRERDTLRGRQAQGAAGTLAAESGFADALSRKYQEYLAGEALMMNELFLAVVYRPAADLASSAAARILSRGQPGESHLALMDALDACGKLARILLASLSRYEPELLGTYMAEGRRCSSLLEYLGLLVNGESQRMPLPTAPLDEVLATSRLLFGAETIEYRTPTRTRFGAMLGIKEYSTPCVAGMYNRLLAAPFPFVLTQSFAFLSKAAAQGVLQRQYLRMANAGDFAVSQAALLQEALDALTSNEFVMGDHHFSLQVLADASAEQTCEQGSAYRTPNAPVPYGARRVTGRRKRALGQGTPCGLASRQLGVLNDHIALARSILADTGMTVAREDLALEPAFWAQLPGNFPLRPRKAPITSHNFAAMVPFHNYPAGRAAGNHWGDALTLLMTRARSPYYFSLHASDPREPDGGSRKDTGHTFICGPTGSGKTVLIGFLVAMLQRQGATQIIFDKDRGLEILVRAMGGEYLPLRNGRPTGFNPLQLTPFEDHLEFLKGWLRMLVRRAPGQALSAREQADLDQALRGTLALAPRARRLSRLIEFLDPTDPEGVHARLARWCEAGHGDYAWVFDNARDTVVARLDAQALIGFDVTEFLDHELTRAPVTLYLFHLVRRLLDGRRLVCWMDEFWRLLADPAFESFAKDGPKTWRKLNAVMCLATQSASDVLSSPISRTIIEQTPTKVYFPNPNASEVEHLEGFGLSGREHLLIKEGLEPGSRMFLVKQGRHGVVCQLDLKGFDAELAVISGRAGQLEYMQRLIAARGAAPGRWLPAFMATNAAHE</sequence>
<protein>
    <submittedName>
        <fullName evidence="5">Conjugal transfer protein TrbE</fullName>
    </submittedName>
</protein>
<keyword evidence="6" id="KW-1185">Reference proteome</keyword>
<keyword evidence="2" id="KW-0547">Nucleotide-binding</keyword>
<evidence type="ECO:0000256" key="1">
    <source>
        <dbReference type="ARBA" id="ARBA00006512"/>
    </source>
</evidence>
<dbReference type="STRING" id="465721.ACG33_09875"/>
<keyword evidence="3" id="KW-0067">ATP-binding</keyword>
<dbReference type="Pfam" id="PF03135">
    <property type="entry name" value="CagE_TrbE_VirB"/>
    <property type="match status" value="2"/>
</dbReference>
<dbReference type="Proteomes" id="UP000070250">
    <property type="component" value="Chromosome"/>
</dbReference>
<organism evidence="5 6">
    <name type="scientific">Steroidobacter denitrificans</name>
    <dbReference type="NCBI Taxonomy" id="465721"/>
    <lineage>
        <taxon>Bacteria</taxon>
        <taxon>Pseudomonadati</taxon>
        <taxon>Pseudomonadota</taxon>
        <taxon>Gammaproteobacteria</taxon>
        <taxon>Steroidobacterales</taxon>
        <taxon>Steroidobacteraceae</taxon>
        <taxon>Steroidobacter</taxon>
    </lineage>
</organism>
<dbReference type="Gene3D" id="3.40.50.300">
    <property type="entry name" value="P-loop containing nucleotide triphosphate hydrolases"/>
    <property type="match status" value="2"/>
</dbReference>
<feature type="domain" description="AAA+ ATPase" evidence="4">
    <location>
        <begin position="499"/>
        <end position="762"/>
    </location>
</feature>
<dbReference type="InterPro" id="IPR018145">
    <property type="entry name" value="CagE_TrbE_VirB_cntrl_dom"/>
</dbReference>
<dbReference type="InterPro" id="IPR027417">
    <property type="entry name" value="P-loop_NTPase"/>
</dbReference>
<dbReference type="InterPro" id="IPR043964">
    <property type="entry name" value="P-loop_TraG"/>
</dbReference>
<dbReference type="SUPFAM" id="SSF52540">
    <property type="entry name" value="P-loop containing nucleoside triphosphate hydrolases"/>
    <property type="match status" value="1"/>
</dbReference>
<dbReference type="PATRIC" id="fig|465721.4.peg.2097"/>
<dbReference type="EMBL" id="CP011971">
    <property type="protein sequence ID" value="AMN47400.1"/>
    <property type="molecule type" value="Genomic_DNA"/>
</dbReference>
<proteinExistence type="inferred from homology"/>
<dbReference type="GO" id="GO:0005524">
    <property type="term" value="F:ATP binding"/>
    <property type="evidence" value="ECO:0007669"/>
    <property type="project" value="UniProtKB-KW"/>
</dbReference>
<gene>
    <name evidence="5" type="ORF">ACG33_09875</name>
</gene>
<name>A0A127FCK4_STEDE</name>
<dbReference type="RefSeq" id="WP_066920808.1">
    <property type="nucleotide sequence ID" value="NZ_CP011971.1"/>
</dbReference>
<evidence type="ECO:0000256" key="3">
    <source>
        <dbReference type="ARBA" id="ARBA00022840"/>
    </source>
</evidence>
<dbReference type="PANTHER" id="PTHR30121">
    <property type="entry name" value="UNCHARACTERIZED PROTEIN YJGR-RELATED"/>
    <property type="match status" value="1"/>
</dbReference>
<dbReference type="InterPro" id="IPR003593">
    <property type="entry name" value="AAA+_ATPase"/>
</dbReference>
<evidence type="ECO:0000259" key="4">
    <source>
        <dbReference type="SMART" id="SM00382"/>
    </source>
</evidence>